<evidence type="ECO:0000313" key="8">
    <source>
        <dbReference type="EMBL" id="QEP34241.1"/>
    </source>
</evidence>
<evidence type="ECO:0000256" key="1">
    <source>
        <dbReference type="ARBA" id="ARBA00005168"/>
    </source>
</evidence>
<comment type="subunit">
    <text evidence="3">Homodimer.</text>
</comment>
<dbReference type="EC" id="1.3.3.3" evidence="4"/>
<evidence type="ECO:0000256" key="6">
    <source>
        <dbReference type="ARBA" id="ARBA00023133"/>
    </source>
</evidence>
<dbReference type="EMBL" id="CP035928">
    <property type="protein sequence ID" value="QEP34241.1"/>
    <property type="molecule type" value="Genomic_DNA"/>
</dbReference>
<sequence length="344" mass="38885">MNMILAKDKNAKGAYELVRSLQHRFVDGLNNLSAKYGENRPFEEVIWYRDEGTHGGGSRFEARDNVLFNTASVNVSQVHYDDMEEKQLQSATAISTIIHPKNPNVSSIHIHISLTCLRSGHAYWRVMADLNPAIVFEEDKTSFSEAIKDLAGITFEEGTAQGDKYFNIPALNRHRGVVHFYLENYKTTDEQADYNFALKFGQGIIDNYLEITENAIQTRTSFSVHDIKAQLDYHTLYLFQVLTLDRGTTSGLLVHNQNDVGIMGSLPSFINKALLKSWAQKVETPQDILVNSIVEVIDDNGIIDENTKEKLATVVREHYKKYPESLKYQASGNIIPSTVANHKK</sequence>
<dbReference type="InterPro" id="IPR036406">
    <property type="entry name" value="Coprogen_oxidase_aer_sf"/>
</dbReference>
<protein>
    <recommendedName>
        <fullName evidence="4">coproporphyrinogen oxidase</fullName>
        <ecNumber evidence="4">1.3.3.3</ecNumber>
    </recommendedName>
</protein>
<keyword evidence="9" id="KW-1185">Reference proteome</keyword>
<gene>
    <name evidence="8" type="primary">hemF</name>
    <name evidence="8" type="ORF">APAC_1116</name>
</gene>
<dbReference type="AlphaFoldDB" id="A0A5C2H5I9"/>
<accession>A0A5C2H5I9</accession>
<dbReference type="PANTHER" id="PTHR10755:SF0">
    <property type="entry name" value="OXYGEN-DEPENDENT COPROPORPHYRINOGEN-III OXIDASE, MITOCHONDRIAL"/>
    <property type="match status" value="1"/>
</dbReference>
<comment type="pathway">
    <text evidence="1">Porphyrin-containing compound metabolism; protoporphyrin-IX biosynthesis; protoporphyrinogen-IX from coproporphyrinogen-III (O2 route): step 1/1.</text>
</comment>
<evidence type="ECO:0000256" key="2">
    <source>
        <dbReference type="ARBA" id="ARBA00010644"/>
    </source>
</evidence>
<dbReference type="Gene3D" id="3.40.1500.10">
    <property type="entry name" value="Coproporphyrinogen III oxidase, aerobic"/>
    <property type="match status" value="1"/>
</dbReference>
<dbReference type="Pfam" id="PF01218">
    <property type="entry name" value="Coprogen_oxidas"/>
    <property type="match status" value="1"/>
</dbReference>
<dbReference type="GO" id="GO:0005737">
    <property type="term" value="C:cytoplasm"/>
    <property type="evidence" value="ECO:0007669"/>
    <property type="project" value="TreeGrafter"/>
</dbReference>
<evidence type="ECO:0000256" key="7">
    <source>
        <dbReference type="ARBA" id="ARBA00023244"/>
    </source>
</evidence>
<keyword evidence="5 8" id="KW-0560">Oxidoreductase</keyword>
<keyword evidence="6" id="KW-0350">Heme biosynthesis</keyword>
<evidence type="ECO:0000313" key="9">
    <source>
        <dbReference type="Proteomes" id="UP000322726"/>
    </source>
</evidence>
<reference evidence="8" key="2">
    <citation type="submission" date="2019-09" db="EMBL/GenBank/DDBJ databases">
        <title>Taxonomic note: a critical rebuttal of the proposed division of the genus Arcobacter into six genera, emended descriptions of Arcobacter anaerophilus and the genus Arcobacter, and an assessment of genus-level boundaries for Epsilonproteobacteria using in silico genomic comparator tools.</title>
        <authorList>
            <person name="On S.L.W."/>
            <person name="Miller W.G."/>
            <person name="Biggs P."/>
            <person name="Cornelius A."/>
            <person name="Vandamme P."/>
        </authorList>
    </citation>
    <scope>NUCLEOTIDE SEQUENCE [LARGE SCALE GENOMIC DNA]</scope>
    <source>
        <strain evidence="8">LMG 26638</strain>
    </source>
</reference>
<keyword evidence="7" id="KW-0627">Porphyrin biosynthesis</keyword>
<dbReference type="GO" id="GO:0004109">
    <property type="term" value="F:coproporphyrinogen oxidase activity"/>
    <property type="evidence" value="ECO:0007669"/>
    <property type="project" value="UniProtKB-EC"/>
</dbReference>
<comment type="similarity">
    <text evidence="2">Belongs to the aerobic coproporphyrinogen-III oxidase family.</text>
</comment>
<organism evidence="8 9">
    <name type="scientific">Malaciobacter pacificus</name>
    <dbReference type="NCBI Taxonomy" id="1080223"/>
    <lineage>
        <taxon>Bacteria</taxon>
        <taxon>Pseudomonadati</taxon>
        <taxon>Campylobacterota</taxon>
        <taxon>Epsilonproteobacteria</taxon>
        <taxon>Campylobacterales</taxon>
        <taxon>Arcobacteraceae</taxon>
        <taxon>Malaciobacter</taxon>
    </lineage>
</organism>
<evidence type="ECO:0000256" key="3">
    <source>
        <dbReference type="ARBA" id="ARBA00011738"/>
    </source>
</evidence>
<dbReference type="GO" id="GO:0006782">
    <property type="term" value="P:protoporphyrinogen IX biosynthetic process"/>
    <property type="evidence" value="ECO:0007669"/>
    <property type="project" value="TreeGrafter"/>
</dbReference>
<dbReference type="Proteomes" id="UP000322726">
    <property type="component" value="Chromosome"/>
</dbReference>
<proteinExistence type="inferred from homology"/>
<name>A0A5C2H5I9_9BACT</name>
<reference evidence="8" key="1">
    <citation type="submission" date="2019-09" db="EMBL/GenBank/DDBJ databases">
        <title>Complete genome sequencing of four Arcobacter species reveals a diverse suite of mobile elements.</title>
        <authorList>
            <person name="Miller W.G."/>
            <person name="Yee E."/>
            <person name="Bono J.L."/>
        </authorList>
    </citation>
    <scope>NUCLEOTIDE SEQUENCE [LARGE SCALE GENOMIC DNA]</scope>
    <source>
        <strain evidence="8">LMG 26638</strain>
    </source>
</reference>
<dbReference type="SUPFAM" id="SSF102886">
    <property type="entry name" value="Coproporphyrinogen III oxidase"/>
    <property type="match status" value="1"/>
</dbReference>
<dbReference type="KEGG" id="apai:APAC_1116"/>
<dbReference type="PANTHER" id="PTHR10755">
    <property type="entry name" value="COPROPORPHYRINOGEN III OXIDASE, MITOCHONDRIAL"/>
    <property type="match status" value="1"/>
</dbReference>
<dbReference type="InterPro" id="IPR001260">
    <property type="entry name" value="Coprogen_oxidase_aer"/>
</dbReference>
<evidence type="ECO:0000256" key="4">
    <source>
        <dbReference type="ARBA" id="ARBA00012869"/>
    </source>
</evidence>
<evidence type="ECO:0000256" key="5">
    <source>
        <dbReference type="ARBA" id="ARBA00023002"/>
    </source>
</evidence>